<dbReference type="PANTHER" id="PTHR43434">
    <property type="entry name" value="PHOSPHOGLYCOLATE PHOSPHATASE"/>
    <property type="match status" value="1"/>
</dbReference>
<dbReference type="Proteomes" id="UP001597216">
    <property type="component" value="Unassembled WGS sequence"/>
</dbReference>
<accession>A0ABW3T154</accession>
<comment type="caution">
    <text evidence="1">The sequence shown here is derived from an EMBL/GenBank/DDBJ whole genome shotgun (WGS) entry which is preliminary data.</text>
</comment>
<dbReference type="InterPro" id="IPR023198">
    <property type="entry name" value="PGP-like_dom2"/>
</dbReference>
<proteinExistence type="predicted"/>
<dbReference type="RefSeq" id="WP_377352862.1">
    <property type="nucleotide sequence ID" value="NZ_JBHTLQ010000008.1"/>
</dbReference>
<dbReference type="InterPro" id="IPR023214">
    <property type="entry name" value="HAD_sf"/>
</dbReference>
<sequence length="209" mass="22852">MAYRLVIFDFDGTLADSGDWFISMTNGVADRFKFRRITDEEVDMLRGRSSREVVEYMGVAKWKMPLIAIHARKLVAQHASNIPLFPGVPELLHGLRQSGVTIALVSSNSEANIRKILGPELSALVTYFNCGASMFGKTPKFRAVLRKARVAPKDVISIGDETRDIEAAAKAGVSSGAVTWGYARPEILAAHNPTVLFMGMDEILPTVVG</sequence>
<dbReference type="SUPFAM" id="SSF56784">
    <property type="entry name" value="HAD-like"/>
    <property type="match status" value="1"/>
</dbReference>
<organism evidence="1 2">
    <name type="scientific">Phenylobacterium conjunctum</name>
    <dbReference type="NCBI Taxonomy" id="1298959"/>
    <lineage>
        <taxon>Bacteria</taxon>
        <taxon>Pseudomonadati</taxon>
        <taxon>Pseudomonadota</taxon>
        <taxon>Alphaproteobacteria</taxon>
        <taxon>Caulobacterales</taxon>
        <taxon>Caulobacteraceae</taxon>
        <taxon>Phenylobacterium</taxon>
    </lineage>
</organism>
<dbReference type="Pfam" id="PF13419">
    <property type="entry name" value="HAD_2"/>
    <property type="match status" value="1"/>
</dbReference>
<name>A0ABW3T154_9CAUL</name>
<dbReference type="InterPro" id="IPR041492">
    <property type="entry name" value="HAD_2"/>
</dbReference>
<evidence type="ECO:0000313" key="2">
    <source>
        <dbReference type="Proteomes" id="UP001597216"/>
    </source>
</evidence>
<keyword evidence="2" id="KW-1185">Reference proteome</keyword>
<reference evidence="2" key="1">
    <citation type="journal article" date="2019" name="Int. J. Syst. Evol. Microbiol.">
        <title>The Global Catalogue of Microorganisms (GCM) 10K type strain sequencing project: providing services to taxonomists for standard genome sequencing and annotation.</title>
        <authorList>
            <consortium name="The Broad Institute Genomics Platform"/>
            <consortium name="The Broad Institute Genome Sequencing Center for Infectious Disease"/>
            <person name="Wu L."/>
            <person name="Ma J."/>
        </authorList>
    </citation>
    <scope>NUCLEOTIDE SEQUENCE [LARGE SCALE GENOMIC DNA]</scope>
    <source>
        <strain evidence="2">CCUG 55074</strain>
    </source>
</reference>
<dbReference type="Gene3D" id="1.10.150.240">
    <property type="entry name" value="Putative phosphatase, domain 2"/>
    <property type="match status" value="1"/>
</dbReference>
<dbReference type="PANTHER" id="PTHR43434:SF13">
    <property type="entry name" value="PHOSPHOGLYCOLATE PHOSPHATASE"/>
    <property type="match status" value="1"/>
</dbReference>
<dbReference type="SFLD" id="SFLDS00003">
    <property type="entry name" value="Haloacid_Dehalogenase"/>
    <property type="match status" value="1"/>
</dbReference>
<dbReference type="Gene3D" id="3.40.50.1000">
    <property type="entry name" value="HAD superfamily/HAD-like"/>
    <property type="match status" value="1"/>
</dbReference>
<dbReference type="EMBL" id="JBHTLQ010000008">
    <property type="protein sequence ID" value="MFD1189972.1"/>
    <property type="molecule type" value="Genomic_DNA"/>
</dbReference>
<gene>
    <name evidence="1" type="ORF">ACFQ27_05215</name>
</gene>
<dbReference type="InterPro" id="IPR050155">
    <property type="entry name" value="HAD-like_hydrolase_sf"/>
</dbReference>
<dbReference type="InterPro" id="IPR036412">
    <property type="entry name" value="HAD-like_sf"/>
</dbReference>
<protein>
    <submittedName>
        <fullName evidence="1">HAD hydrolase-like protein</fullName>
    </submittedName>
</protein>
<evidence type="ECO:0000313" key="1">
    <source>
        <dbReference type="EMBL" id="MFD1189972.1"/>
    </source>
</evidence>
<dbReference type="SFLD" id="SFLDG01129">
    <property type="entry name" value="C1.5:_HAD__Beta-PGM__Phosphata"/>
    <property type="match status" value="1"/>
</dbReference>